<evidence type="ECO:0000313" key="1">
    <source>
        <dbReference type="EMBL" id="GLH96783.1"/>
    </source>
</evidence>
<name>A0ABQ5QQM0_9ACTN</name>
<accession>A0ABQ5QQM0</accession>
<proteinExistence type="predicted"/>
<protein>
    <submittedName>
        <fullName evidence="1">Uncharacterized protein</fullName>
    </submittedName>
</protein>
<dbReference type="EMBL" id="BSDI01000007">
    <property type="protein sequence ID" value="GLH96783.1"/>
    <property type="molecule type" value="Genomic_DNA"/>
</dbReference>
<evidence type="ECO:0000313" key="2">
    <source>
        <dbReference type="Proteomes" id="UP001144280"/>
    </source>
</evidence>
<sequence length="66" mass="7349">MLLQIQPVRGIQLFQLPTQIGQFGIVSILQKPKIVIEQRLFPSAAGLGSPGEMLLRSIIQTQIHRT</sequence>
<reference evidence="1" key="1">
    <citation type="submission" date="2022-12" db="EMBL/GenBank/DDBJ databases">
        <title>New Phytohabitans aurantiacus sp. RD004123 nov., an actinomycete isolated from soil.</title>
        <authorList>
            <person name="Triningsih D.W."/>
            <person name="Harunari E."/>
            <person name="Igarashi Y."/>
        </authorList>
    </citation>
    <scope>NUCLEOTIDE SEQUENCE</scope>
    <source>
        <strain evidence="1">RD004123</strain>
    </source>
</reference>
<keyword evidence="2" id="KW-1185">Reference proteome</keyword>
<gene>
    <name evidence="1" type="ORF">Pa4123_20570</name>
</gene>
<organism evidence="1 2">
    <name type="scientific">Phytohabitans aurantiacus</name>
    <dbReference type="NCBI Taxonomy" id="3016789"/>
    <lineage>
        <taxon>Bacteria</taxon>
        <taxon>Bacillati</taxon>
        <taxon>Actinomycetota</taxon>
        <taxon>Actinomycetes</taxon>
        <taxon>Micromonosporales</taxon>
        <taxon>Micromonosporaceae</taxon>
    </lineage>
</organism>
<dbReference type="Proteomes" id="UP001144280">
    <property type="component" value="Unassembled WGS sequence"/>
</dbReference>
<comment type="caution">
    <text evidence="1">The sequence shown here is derived from an EMBL/GenBank/DDBJ whole genome shotgun (WGS) entry which is preliminary data.</text>
</comment>